<dbReference type="Pfam" id="PF00201">
    <property type="entry name" value="UDPGT"/>
    <property type="match status" value="1"/>
</dbReference>
<dbReference type="SUPFAM" id="SSF53756">
    <property type="entry name" value="UDP-Glycosyltransferase/glycogen phosphorylase"/>
    <property type="match status" value="1"/>
</dbReference>
<dbReference type="PANTHER" id="PTHR11926">
    <property type="entry name" value="GLUCOSYL/GLUCURONOSYL TRANSFERASES"/>
    <property type="match status" value="1"/>
</dbReference>
<proteinExistence type="inferred from homology"/>
<comment type="similarity">
    <text evidence="1">Belongs to the UDP-glycosyltransferase family.</text>
</comment>
<keyword evidence="2" id="KW-0328">Glycosyltransferase</keyword>
<evidence type="ECO:0000256" key="1">
    <source>
        <dbReference type="ARBA" id="ARBA00009995"/>
    </source>
</evidence>
<comment type="caution">
    <text evidence="4">The sequence shown here is derived from an EMBL/GenBank/DDBJ whole genome shotgun (WGS) entry which is preliminary data.</text>
</comment>
<evidence type="ECO:0000256" key="3">
    <source>
        <dbReference type="ARBA" id="ARBA00022679"/>
    </source>
</evidence>
<reference evidence="5" key="1">
    <citation type="journal article" date="2016" name="Proc. Natl. Acad. Sci. U.S.A.">
        <title>Chromosome-level assembly of Arabidopsis thaliana Ler reveals the extent of translocation and inversion polymorphisms.</title>
        <authorList>
            <person name="Zapata L."/>
            <person name="Ding J."/>
            <person name="Willing E.M."/>
            <person name="Hartwig B."/>
            <person name="Bezdan D."/>
            <person name="Jiao W.B."/>
            <person name="Patel V."/>
            <person name="Velikkakam James G."/>
            <person name="Koornneef M."/>
            <person name="Ossowski S."/>
            <person name="Schneeberger K."/>
        </authorList>
    </citation>
    <scope>NUCLEOTIDE SEQUENCE [LARGE SCALE GENOMIC DNA]</scope>
    <source>
        <strain evidence="5">cv. Landsberg erecta</strain>
    </source>
</reference>
<organism evidence="4 5">
    <name type="scientific">Arabidopsis thaliana</name>
    <name type="common">Mouse-ear cress</name>
    <dbReference type="NCBI Taxonomy" id="3702"/>
    <lineage>
        <taxon>Eukaryota</taxon>
        <taxon>Viridiplantae</taxon>
        <taxon>Streptophyta</taxon>
        <taxon>Embryophyta</taxon>
        <taxon>Tracheophyta</taxon>
        <taxon>Spermatophyta</taxon>
        <taxon>Magnoliopsida</taxon>
        <taxon>eudicotyledons</taxon>
        <taxon>Gunneridae</taxon>
        <taxon>Pentapetalae</taxon>
        <taxon>rosids</taxon>
        <taxon>malvids</taxon>
        <taxon>Brassicales</taxon>
        <taxon>Brassicaceae</taxon>
        <taxon>Camelineae</taxon>
        <taxon>Arabidopsis</taxon>
    </lineage>
</organism>
<evidence type="ECO:0000256" key="2">
    <source>
        <dbReference type="ARBA" id="ARBA00022676"/>
    </source>
</evidence>
<sequence>MEEIRQRRVLMVPAPFQGHLPSMMNLASYLSSQGFSITIVRNEFNFKDISHNFPGIKFFTIKDGLSESDVKSLGLLEFVLELNSVCEPLLKEFLSNHDDVVDFIIYDEFVYFPRCVAEDLNLPKMVFSPSSAATSISRCVLMENQANGLLPPQDARSQLEETVPEFHPFRFKDLPFTAYGSMERLMILYENVSNRASSSGIIHNSSDCLENSFITTAQENWGVPVYPVGPLHMTNSAMSCPSLFEEERNCLEWLEKQETNSVIYISMGSLAMTQDIEAVEMAMGFVQSNQPFLWVIRPGSITGQDSLDFLPEQFNQTVTDGRGFVVKWAPQKEVLRHRAVGGFWNHGGWNSCLESISSGVPMICRPYSGDQRVNTRLMSHVWQTAYEIEGELERGAVEMAVRRLIVDQEGEEMRMRATILKEEVEASVTTEGSSHNSLNNLVQAIMMQIDEQ</sequence>
<dbReference type="EMBL" id="LUHQ01000002">
    <property type="protein sequence ID" value="OAP10891.1"/>
    <property type="molecule type" value="Genomic_DNA"/>
</dbReference>
<dbReference type="FunFam" id="3.40.50.2000:FF:000040">
    <property type="entry name" value="UDP-glycosyltransferase 76C1"/>
    <property type="match status" value="1"/>
</dbReference>
<gene>
    <name evidence="4" type="ordered locus">AXX17_At2g22330</name>
</gene>
<evidence type="ECO:0000313" key="4">
    <source>
        <dbReference type="EMBL" id="OAP10891.1"/>
    </source>
</evidence>
<dbReference type="CDD" id="cd03784">
    <property type="entry name" value="GT1_Gtf-like"/>
    <property type="match status" value="1"/>
</dbReference>
<dbReference type="Gene3D" id="3.40.50.2000">
    <property type="entry name" value="Glycogen Phosphorylase B"/>
    <property type="match status" value="2"/>
</dbReference>
<accession>A0A178VZK6</accession>
<keyword evidence="3" id="KW-0808">Transferase</keyword>
<dbReference type="AlphaFoldDB" id="A0A178VZK6"/>
<dbReference type="InterPro" id="IPR002213">
    <property type="entry name" value="UDP_glucos_trans"/>
</dbReference>
<dbReference type="GO" id="GO:0035251">
    <property type="term" value="F:UDP-glucosyltransferase activity"/>
    <property type="evidence" value="ECO:0007669"/>
    <property type="project" value="UniProtKB-ARBA"/>
</dbReference>
<name>A0A178VZK6_ARATH</name>
<dbReference type="PANTHER" id="PTHR11926:SF1244">
    <property type="entry name" value="UDP-GLYCOSYLTRANSFERASE 76D1"/>
    <property type="match status" value="1"/>
</dbReference>
<dbReference type="ExpressionAtlas" id="A0A178VZK6">
    <property type="expression patterns" value="baseline and differential"/>
</dbReference>
<dbReference type="Proteomes" id="UP000078284">
    <property type="component" value="Chromosome 2"/>
</dbReference>
<evidence type="ECO:0000313" key="5">
    <source>
        <dbReference type="Proteomes" id="UP000078284"/>
    </source>
</evidence>
<protein>
    <submittedName>
        <fullName evidence="4">UGT76D1</fullName>
    </submittedName>
</protein>